<evidence type="ECO:0000313" key="1">
    <source>
        <dbReference type="WBParaSite" id="SCUD_0000552401-mRNA-1"/>
    </source>
</evidence>
<proteinExistence type="predicted"/>
<organism evidence="1">
    <name type="scientific">Schistosoma curassoni</name>
    <dbReference type="NCBI Taxonomy" id="6186"/>
    <lineage>
        <taxon>Eukaryota</taxon>
        <taxon>Metazoa</taxon>
        <taxon>Spiralia</taxon>
        <taxon>Lophotrochozoa</taxon>
        <taxon>Platyhelminthes</taxon>
        <taxon>Trematoda</taxon>
        <taxon>Digenea</taxon>
        <taxon>Strigeidida</taxon>
        <taxon>Schistosomatoidea</taxon>
        <taxon>Schistosomatidae</taxon>
        <taxon>Schistosoma</taxon>
    </lineage>
</organism>
<reference evidence="1" key="1">
    <citation type="submission" date="2016-06" db="UniProtKB">
        <authorList>
            <consortium name="WormBaseParasite"/>
        </authorList>
    </citation>
    <scope>IDENTIFICATION</scope>
</reference>
<dbReference type="WBParaSite" id="SCUD_0000552401-mRNA-1">
    <property type="protein sequence ID" value="SCUD_0000552401-mRNA-1"/>
    <property type="gene ID" value="SCUD_0000552401"/>
</dbReference>
<accession>A0A183JS35</accession>
<name>A0A183JS35_9TREM</name>
<protein>
    <submittedName>
        <fullName evidence="1">Uncharacterized protein</fullName>
    </submittedName>
</protein>
<sequence length="38" mass="4530">MGHHRVYHLSCNYFGDNDLLQQVLLTPNKSPHFNDYVR</sequence>
<dbReference type="AlphaFoldDB" id="A0A183JS35"/>